<accession>A0AC61S1F2</accession>
<protein>
    <submittedName>
        <fullName evidence="1">Uncharacterized protein</fullName>
    </submittedName>
</protein>
<name>A0AC61S1F2_9FIRM</name>
<comment type="caution">
    <text evidence="1">The sequence shown here is derived from an EMBL/GenBank/DDBJ whole genome shotgun (WGS) entry which is preliminary data.</text>
</comment>
<proteinExistence type="predicted"/>
<organism evidence="1 2">
    <name type="scientific">Petralouisia muris</name>
    <dbReference type="NCBI Taxonomy" id="3032872"/>
    <lineage>
        <taxon>Bacteria</taxon>
        <taxon>Bacillati</taxon>
        <taxon>Bacillota</taxon>
        <taxon>Clostridia</taxon>
        <taxon>Lachnospirales</taxon>
        <taxon>Lachnospiraceae</taxon>
        <taxon>Petralouisia</taxon>
    </lineage>
</organism>
<reference evidence="1" key="1">
    <citation type="submission" date="2019-04" db="EMBL/GenBank/DDBJ databases">
        <title>Microbes associate with the intestines of laboratory mice.</title>
        <authorList>
            <person name="Navarre W."/>
            <person name="Wong E."/>
            <person name="Huang K."/>
            <person name="Tropini C."/>
            <person name="Ng K."/>
            <person name="Yu B."/>
        </authorList>
    </citation>
    <scope>NUCLEOTIDE SEQUENCE</scope>
    <source>
        <strain evidence="1">NM01_1-7b</strain>
    </source>
</reference>
<evidence type="ECO:0000313" key="2">
    <source>
        <dbReference type="Proteomes" id="UP000304953"/>
    </source>
</evidence>
<dbReference type="EMBL" id="SRYA01000004">
    <property type="protein sequence ID" value="TGY97811.1"/>
    <property type="molecule type" value="Genomic_DNA"/>
</dbReference>
<evidence type="ECO:0000313" key="1">
    <source>
        <dbReference type="EMBL" id="TGY97811.1"/>
    </source>
</evidence>
<keyword evidence="2" id="KW-1185">Reference proteome</keyword>
<sequence length="314" mass="35731">MLSDGEKIKFLDVGHGDSAVIYMNDFHLGGVKTIVIDIVDADKLINELVQSEIKIVDMLIISHMDADHCRGVNDFLEKFAIRGVIKKICFNFDRRNPTQTMELILKRFLELYHKQRITILRGINDTDLQKRELVSNNTTKFSLIYPNVAEETEALLHKSTNDMSIVCLYENEVSKIIFTGDLENNGWRRLLERMPELECDILKMPHHGAFYNDENGMGTEHILDMLKPHIAIISTGENKRYRHPSSDTIKLLKEKNVEIYCTEFTSLCHCDMDSLSRKCYGDVEIVVSDSDYAVKPECSNTSSLSCSACGVNVG</sequence>
<gene>
    <name evidence="1" type="ORF">E5329_02860</name>
</gene>
<dbReference type="Proteomes" id="UP000304953">
    <property type="component" value="Unassembled WGS sequence"/>
</dbReference>